<dbReference type="Gene3D" id="3.40.190.10">
    <property type="entry name" value="Periplasmic binding protein-like II"/>
    <property type="match status" value="2"/>
</dbReference>
<dbReference type="RefSeq" id="WP_344839499.1">
    <property type="nucleotide sequence ID" value="NZ_BAABAA010000002.1"/>
</dbReference>
<dbReference type="Pfam" id="PF03466">
    <property type="entry name" value="LysR_substrate"/>
    <property type="match status" value="1"/>
</dbReference>
<accession>A0ABP6WI87</accession>
<dbReference type="SUPFAM" id="SSF53850">
    <property type="entry name" value="Periplasmic binding protein-like II"/>
    <property type="match status" value="1"/>
</dbReference>
<evidence type="ECO:0000256" key="3">
    <source>
        <dbReference type="ARBA" id="ARBA00023125"/>
    </source>
</evidence>
<dbReference type="InterPro" id="IPR000847">
    <property type="entry name" value="LysR_HTH_N"/>
</dbReference>
<keyword evidence="3" id="KW-0238">DNA-binding</keyword>
<sequence length="317" mass="35188">MPDDLEIRLLRYFVVVAEELHFSRAAQRLFIAQQALSRDIRRLEDRLGARLFDRTTRRVELTPSGQKLLVRARELISLHDLTVHELRGFAPSMTVDVVGPGLTPALVLAAARRNAPELEFFVRFHTGTEAAVPLLLAERLDVTFGRNPGAAEGLRQRVVRYEPLAVLLPEENPLAELAEVPLQELKGTGLCYRAGNHATPGWDQAILQLLAPWDVDPTLAHPHVQGADELAQHIRDRNSPILTMSTQPPVPGAVLRPVVDPVVLYPWSMIWRADLTHPALDALNAGVDELATDDWLTIPAGAWLPEPEASQAGRVRR</sequence>
<evidence type="ECO:0000259" key="5">
    <source>
        <dbReference type="PROSITE" id="PS50931"/>
    </source>
</evidence>
<gene>
    <name evidence="6" type="primary">stgR</name>
    <name evidence="6" type="ORF">GCM10022235_19140</name>
</gene>
<evidence type="ECO:0000313" key="7">
    <source>
        <dbReference type="Proteomes" id="UP001501222"/>
    </source>
</evidence>
<evidence type="ECO:0000256" key="2">
    <source>
        <dbReference type="ARBA" id="ARBA00023015"/>
    </source>
</evidence>
<keyword evidence="2" id="KW-0805">Transcription regulation</keyword>
<dbReference type="InterPro" id="IPR036388">
    <property type="entry name" value="WH-like_DNA-bd_sf"/>
</dbReference>
<keyword evidence="7" id="KW-1185">Reference proteome</keyword>
<organism evidence="6 7">
    <name type="scientific">Kribbella ginsengisoli</name>
    <dbReference type="NCBI Taxonomy" id="363865"/>
    <lineage>
        <taxon>Bacteria</taxon>
        <taxon>Bacillati</taxon>
        <taxon>Actinomycetota</taxon>
        <taxon>Actinomycetes</taxon>
        <taxon>Propionibacteriales</taxon>
        <taxon>Kribbellaceae</taxon>
        <taxon>Kribbella</taxon>
    </lineage>
</organism>
<reference evidence="7" key="1">
    <citation type="journal article" date="2019" name="Int. J. Syst. Evol. Microbiol.">
        <title>The Global Catalogue of Microorganisms (GCM) 10K type strain sequencing project: providing services to taxonomists for standard genome sequencing and annotation.</title>
        <authorList>
            <consortium name="The Broad Institute Genomics Platform"/>
            <consortium name="The Broad Institute Genome Sequencing Center for Infectious Disease"/>
            <person name="Wu L."/>
            <person name="Ma J."/>
        </authorList>
    </citation>
    <scope>NUCLEOTIDE SEQUENCE [LARGE SCALE GENOMIC DNA]</scope>
    <source>
        <strain evidence="7">JCM 16928</strain>
    </source>
</reference>
<dbReference type="PRINTS" id="PR00039">
    <property type="entry name" value="HTHLYSR"/>
</dbReference>
<comment type="caution">
    <text evidence="6">The sequence shown here is derived from an EMBL/GenBank/DDBJ whole genome shotgun (WGS) entry which is preliminary data.</text>
</comment>
<dbReference type="InterPro" id="IPR036390">
    <property type="entry name" value="WH_DNA-bd_sf"/>
</dbReference>
<evidence type="ECO:0000313" key="6">
    <source>
        <dbReference type="EMBL" id="GAA3551590.1"/>
    </source>
</evidence>
<dbReference type="Pfam" id="PF00126">
    <property type="entry name" value="HTH_1"/>
    <property type="match status" value="1"/>
</dbReference>
<dbReference type="PROSITE" id="PS50931">
    <property type="entry name" value="HTH_LYSR"/>
    <property type="match status" value="1"/>
</dbReference>
<proteinExistence type="inferred from homology"/>
<protein>
    <submittedName>
        <fullName evidence="6">LysR family transcriptional regulator StgR</fullName>
    </submittedName>
</protein>
<dbReference type="EMBL" id="BAABAA010000002">
    <property type="protein sequence ID" value="GAA3551590.1"/>
    <property type="molecule type" value="Genomic_DNA"/>
</dbReference>
<comment type="similarity">
    <text evidence="1">Belongs to the LysR transcriptional regulatory family.</text>
</comment>
<evidence type="ECO:0000256" key="4">
    <source>
        <dbReference type="ARBA" id="ARBA00023163"/>
    </source>
</evidence>
<feature type="domain" description="HTH lysR-type" evidence="5">
    <location>
        <begin position="5"/>
        <end position="62"/>
    </location>
</feature>
<dbReference type="Proteomes" id="UP001501222">
    <property type="component" value="Unassembled WGS sequence"/>
</dbReference>
<dbReference type="InterPro" id="IPR005119">
    <property type="entry name" value="LysR_subst-bd"/>
</dbReference>
<dbReference type="PANTHER" id="PTHR30346">
    <property type="entry name" value="TRANSCRIPTIONAL DUAL REGULATOR HCAR-RELATED"/>
    <property type="match status" value="1"/>
</dbReference>
<keyword evidence="4" id="KW-0804">Transcription</keyword>
<evidence type="ECO:0000256" key="1">
    <source>
        <dbReference type="ARBA" id="ARBA00009437"/>
    </source>
</evidence>
<name>A0ABP6WI87_9ACTN</name>
<dbReference type="PANTHER" id="PTHR30346:SF0">
    <property type="entry name" value="HCA OPERON TRANSCRIPTIONAL ACTIVATOR HCAR"/>
    <property type="match status" value="1"/>
</dbReference>
<dbReference type="Gene3D" id="1.10.10.10">
    <property type="entry name" value="Winged helix-like DNA-binding domain superfamily/Winged helix DNA-binding domain"/>
    <property type="match status" value="1"/>
</dbReference>
<dbReference type="SUPFAM" id="SSF46785">
    <property type="entry name" value="Winged helix' DNA-binding domain"/>
    <property type="match status" value="1"/>
</dbReference>